<dbReference type="EMBL" id="JAZGQO010000011">
    <property type="protein sequence ID" value="KAK6172556.1"/>
    <property type="molecule type" value="Genomic_DNA"/>
</dbReference>
<dbReference type="AlphaFoldDB" id="A0AAN8PIG0"/>
<dbReference type="InterPro" id="IPR052055">
    <property type="entry name" value="Hepadnavirus_pol/RT"/>
</dbReference>
<evidence type="ECO:0000259" key="1">
    <source>
        <dbReference type="PROSITE" id="PS50878"/>
    </source>
</evidence>
<sequence length="438" mass="49335">MINLDYSKVNTPINVNILEKYLDGYDQAKKTYILNGFREGFFLEYNGPRRAQSCPNLKSALENPSCVQSKLEHEIMSGRIKGPYCTAPFVNLKLSPLGLVPKKTSGQFRLIHHLSYPKDGQTSVNSGIPPENTSVHYAGIQEAIRCVKLCGIGSFIAKTDVQSAFRIIPIHPSDHSLLGFRWNEQYYFDTCLPMGCAASCKIFEAFSSALEWIAINKLHCGHMVHILDDFLFVGLSEGIVHQNLLSFLQMCSYMGVPIAEDKTFYPDQIMTFVGIQINTIDSTASLPLDKINRTHSLLETYLQRSKCTLRELHSLIGLLNFACSVISPGRPFLRRLINLTIGIRHPSHRIRLNRQVKADINLWLHFIRNCNGITLFINETFLSSDTLKLYTDAAASLGFGAVYKNKWCYGKFPTFLNSYNIRILPNFVGTGIMGFSLV</sequence>
<dbReference type="Proteomes" id="UP001347796">
    <property type="component" value="Unassembled WGS sequence"/>
</dbReference>
<comment type="caution">
    <text evidence="2">The sequence shown here is derived from an EMBL/GenBank/DDBJ whole genome shotgun (WGS) entry which is preliminary data.</text>
</comment>
<evidence type="ECO:0000313" key="2">
    <source>
        <dbReference type="EMBL" id="KAK6172556.1"/>
    </source>
</evidence>
<dbReference type="InterPro" id="IPR043502">
    <property type="entry name" value="DNA/RNA_pol_sf"/>
</dbReference>
<reference evidence="2 3" key="1">
    <citation type="submission" date="2024-01" db="EMBL/GenBank/DDBJ databases">
        <title>The genome of the rayed Mediterranean limpet Patella caerulea (Linnaeus, 1758).</title>
        <authorList>
            <person name="Anh-Thu Weber A."/>
            <person name="Halstead-Nussloch G."/>
        </authorList>
    </citation>
    <scope>NUCLEOTIDE SEQUENCE [LARGE SCALE GENOMIC DNA]</scope>
    <source>
        <strain evidence="2">AATW-2023a</strain>
        <tissue evidence="2">Whole specimen</tissue>
    </source>
</reference>
<accession>A0AAN8PIG0</accession>
<dbReference type="SUPFAM" id="SSF56672">
    <property type="entry name" value="DNA/RNA polymerases"/>
    <property type="match status" value="1"/>
</dbReference>
<name>A0AAN8PIG0_PATCE</name>
<protein>
    <recommendedName>
        <fullName evidence="1">Reverse transcriptase domain-containing protein</fullName>
    </recommendedName>
</protein>
<keyword evidence="3" id="KW-1185">Reference proteome</keyword>
<evidence type="ECO:0000313" key="3">
    <source>
        <dbReference type="Proteomes" id="UP001347796"/>
    </source>
</evidence>
<dbReference type="InterPro" id="IPR000477">
    <property type="entry name" value="RT_dom"/>
</dbReference>
<dbReference type="PROSITE" id="PS50878">
    <property type="entry name" value="RT_POL"/>
    <property type="match status" value="1"/>
</dbReference>
<dbReference type="PANTHER" id="PTHR33050:SF8">
    <property type="entry name" value="REVERSE TRANSCRIPTASE DOMAIN-CONTAINING PROTEIN"/>
    <property type="match status" value="1"/>
</dbReference>
<organism evidence="2 3">
    <name type="scientific">Patella caerulea</name>
    <name type="common">Rayed Mediterranean limpet</name>
    <dbReference type="NCBI Taxonomy" id="87958"/>
    <lineage>
        <taxon>Eukaryota</taxon>
        <taxon>Metazoa</taxon>
        <taxon>Spiralia</taxon>
        <taxon>Lophotrochozoa</taxon>
        <taxon>Mollusca</taxon>
        <taxon>Gastropoda</taxon>
        <taxon>Patellogastropoda</taxon>
        <taxon>Patelloidea</taxon>
        <taxon>Patellidae</taxon>
        <taxon>Patella</taxon>
    </lineage>
</organism>
<feature type="domain" description="Reverse transcriptase" evidence="1">
    <location>
        <begin position="81"/>
        <end position="277"/>
    </location>
</feature>
<dbReference type="PANTHER" id="PTHR33050">
    <property type="entry name" value="REVERSE TRANSCRIPTASE DOMAIN-CONTAINING PROTEIN"/>
    <property type="match status" value="1"/>
</dbReference>
<proteinExistence type="predicted"/>
<gene>
    <name evidence="2" type="ORF">SNE40_016187</name>
</gene>